<dbReference type="AlphaFoldDB" id="K2RP89"/>
<dbReference type="EMBL" id="AHHD01000344">
    <property type="protein sequence ID" value="EKG14562.1"/>
    <property type="molecule type" value="Genomic_DNA"/>
</dbReference>
<dbReference type="HOGENOM" id="CLU_2320847_0_0_1"/>
<protein>
    <submittedName>
        <fullName evidence="1">Uncharacterized protein</fullName>
    </submittedName>
</protein>
<organism evidence="1 2">
    <name type="scientific">Macrophomina phaseolina (strain MS6)</name>
    <name type="common">Charcoal rot fungus</name>
    <dbReference type="NCBI Taxonomy" id="1126212"/>
    <lineage>
        <taxon>Eukaryota</taxon>
        <taxon>Fungi</taxon>
        <taxon>Dikarya</taxon>
        <taxon>Ascomycota</taxon>
        <taxon>Pezizomycotina</taxon>
        <taxon>Dothideomycetes</taxon>
        <taxon>Dothideomycetes incertae sedis</taxon>
        <taxon>Botryosphaeriales</taxon>
        <taxon>Botryosphaeriaceae</taxon>
        <taxon>Macrophomina</taxon>
    </lineage>
</organism>
<evidence type="ECO:0000313" key="1">
    <source>
        <dbReference type="EMBL" id="EKG14562.1"/>
    </source>
</evidence>
<proteinExistence type="predicted"/>
<sequence length="99" mass="11314">MSKLIYQILDQQIDVNKGLSSAHNEYVTSQKCEAIVSGSLTLGLQRWGGSPEYEDLKNLDTWWRVRIMCRLLETRDIENLGLAETESSKSDHLKCIREG</sequence>
<evidence type="ECO:0000313" key="2">
    <source>
        <dbReference type="Proteomes" id="UP000007129"/>
    </source>
</evidence>
<accession>K2RP89</accession>
<comment type="caution">
    <text evidence="1">The sequence shown here is derived from an EMBL/GenBank/DDBJ whole genome shotgun (WGS) entry which is preliminary data.</text>
</comment>
<gene>
    <name evidence="1" type="ORF">MPH_08242</name>
</gene>
<name>K2RP89_MACPH</name>
<dbReference type="Proteomes" id="UP000007129">
    <property type="component" value="Unassembled WGS sequence"/>
</dbReference>
<reference evidence="1 2" key="1">
    <citation type="journal article" date="2012" name="BMC Genomics">
        <title>Tools to kill: Genome of one of the most destructive plant pathogenic fungi Macrophomina phaseolina.</title>
        <authorList>
            <person name="Islam M.S."/>
            <person name="Haque M.S."/>
            <person name="Islam M.M."/>
            <person name="Emdad E.M."/>
            <person name="Halim A."/>
            <person name="Hossen Q.M.M."/>
            <person name="Hossain M.Z."/>
            <person name="Ahmed B."/>
            <person name="Rahim S."/>
            <person name="Rahman M.S."/>
            <person name="Alam M.M."/>
            <person name="Hou S."/>
            <person name="Wan X."/>
            <person name="Saito J.A."/>
            <person name="Alam M."/>
        </authorList>
    </citation>
    <scope>NUCLEOTIDE SEQUENCE [LARGE SCALE GENOMIC DNA]</scope>
    <source>
        <strain evidence="1 2">MS6</strain>
    </source>
</reference>
<dbReference type="InParanoid" id="K2RP89"/>
<dbReference type="VEuPathDB" id="FungiDB:MPH_08242"/>